<dbReference type="EMBL" id="AZTB01000070">
    <property type="protein sequence ID" value="KGG79654.1"/>
    <property type="molecule type" value="Genomic_DNA"/>
</dbReference>
<protein>
    <recommendedName>
        <fullName evidence="7">PTS EIIA type-2 domain-containing protein</fullName>
    </recommendedName>
</protein>
<dbReference type="PROSITE" id="PS00372">
    <property type="entry name" value="PTS_EIIA_TYPE_2_HIS"/>
    <property type="match status" value="1"/>
</dbReference>
<dbReference type="GO" id="GO:0016020">
    <property type="term" value="C:membrane"/>
    <property type="evidence" value="ECO:0007669"/>
    <property type="project" value="InterPro"/>
</dbReference>
<dbReference type="PANTHER" id="PTHR47738:SF2">
    <property type="entry name" value="PTS SYSTEM FRUCTOSE-LIKE EIIA COMPONENT"/>
    <property type="match status" value="1"/>
</dbReference>
<name>A0A096CSZ9_9FIRM</name>
<evidence type="ECO:0000259" key="7">
    <source>
        <dbReference type="PROSITE" id="PS51094"/>
    </source>
</evidence>
<dbReference type="AlphaFoldDB" id="A0A096CSZ9"/>
<dbReference type="Pfam" id="PF00359">
    <property type="entry name" value="PTS_EIIA_2"/>
    <property type="match status" value="1"/>
</dbReference>
<dbReference type="NCBIfam" id="TIGR00848">
    <property type="entry name" value="fruA"/>
    <property type="match status" value="1"/>
</dbReference>
<dbReference type="CDD" id="cd00211">
    <property type="entry name" value="PTS_IIA_fru"/>
    <property type="match status" value="1"/>
</dbReference>
<proteinExistence type="predicted"/>
<feature type="domain" description="PTS EIIA type-2" evidence="7">
    <location>
        <begin position="5"/>
        <end position="150"/>
    </location>
</feature>
<evidence type="ECO:0000256" key="5">
    <source>
        <dbReference type="ARBA" id="ARBA00022679"/>
    </source>
</evidence>
<dbReference type="Gene3D" id="3.40.930.10">
    <property type="entry name" value="Mannitol-specific EII, Chain A"/>
    <property type="match status" value="1"/>
</dbReference>
<reference evidence="8 9" key="1">
    <citation type="submission" date="2013-12" db="EMBL/GenBank/DDBJ databases">
        <title>Draft genome sequence of Caloranaerobacter sp. H53214.</title>
        <authorList>
            <person name="Jiang L.J."/>
            <person name="Shao Z.Z."/>
            <person name="Long M.N."/>
        </authorList>
    </citation>
    <scope>NUCLEOTIDE SEQUENCE [LARGE SCALE GENOMIC DNA]</scope>
    <source>
        <strain evidence="8 9">H53214</strain>
    </source>
</reference>
<dbReference type="GO" id="GO:0008982">
    <property type="term" value="F:protein-N(PI)-phosphohistidine-sugar phosphotransferase activity"/>
    <property type="evidence" value="ECO:0007669"/>
    <property type="project" value="InterPro"/>
</dbReference>
<evidence type="ECO:0000256" key="1">
    <source>
        <dbReference type="ARBA" id="ARBA00004496"/>
    </source>
</evidence>
<dbReference type="GO" id="GO:0005737">
    <property type="term" value="C:cytoplasm"/>
    <property type="evidence" value="ECO:0007669"/>
    <property type="project" value="UniProtKB-SubCell"/>
</dbReference>
<dbReference type="STRING" id="1156417.Y919_10790"/>
<keyword evidence="3" id="KW-0597">Phosphoprotein</keyword>
<evidence type="ECO:0000313" key="9">
    <source>
        <dbReference type="Proteomes" id="UP000029622"/>
    </source>
</evidence>
<dbReference type="GO" id="GO:0009401">
    <property type="term" value="P:phosphoenolpyruvate-dependent sugar phosphotransferase system"/>
    <property type="evidence" value="ECO:0007669"/>
    <property type="project" value="UniProtKB-KW"/>
</dbReference>
<evidence type="ECO:0000256" key="3">
    <source>
        <dbReference type="ARBA" id="ARBA00022553"/>
    </source>
</evidence>
<sequence length="154" mass="17738">MNVKDLINKDLINLNLKAKTKKDVLKEITKMINADNRLNSEQLYYDKLLEREKQFSTGVGYGIAIPHAKTDAVKMPTMVIIRLSSPIEWQSIDDKQVNLVIGLAVPENQGDNTHLKIISKLSMRLMEDDFRRDLMKAENKDDILNLINLVFLER</sequence>
<dbReference type="PANTHER" id="PTHR47738">
    <property type="entry name" value="PTS SYSTEM FRUCTOSE-LIKE EIIA COMPONENT-RELATED"/>
    <property type="match status" value="1"/>
</dbReference>
<evidence type="ECO:0000256" key="6">
    <source>
        <dbReference type="ARBA" id="ARBA00022683"/>
    </source>
</evidence>
<gene>
    <name evidence="8" type="ORF">Y919_10790</name>
</gene>
<dbReference type="PROSITE" id="PS51094">
    <property type="entry name" value="PTS_EIIA_TYPE_2"/>
    <property type="match status" value="1"/>
</dbReference>
<dbReference type="InterPro" id="IPR051541">
    <property type="entry name" value="PTS_SugarTrans_NitroReg"/>
</dbReference>
<dbReference type="InterPro" id="IPR004715">
    <property type="entry name" value="PTS_IIA_fruc"/>
</dbReference>
<keyword evidence="5" id="KW-0808">Transferase</keyword>
<keyword evidence="6" id="KW-0598">Phosphotransferase system</keyword>
<evidence type="ECO:0000256" key="2">
    <source>
        <dbReference type="ARBA" id="ARBA00022448"/>
    </source>
</evidence>
<dbReference type="InterPro" id="IPR002178">
    <property type="entry name" value="PTS_EIIA_type-2_dom"/>
</dbReference>
<dbReference type="Proteomes" id="UP000029622">
    <property type="component" value="Unassembled WGS sequence"/>
</dbReference>
<evidence type="ECO:0000313" key="8">
    <source>
        <dbReference type="EMBL" id="KGG79654.1"/>
    </source>
</evidence>
<dbReference type="SUPFAM" id="SSF55804">
    <property type="entry name" value="Phoshotransferase/anion transport protein"/>
    <property type="match status" value="1"/>
</dbReference>
<dbReference type="InterPro" id="IPR016152">
    <property type="entry name" value="PTrfase/Anion_transptr"/>
</dbReference>
<accession>A0A096CSZ9</accession>
<organism evidence="8 9">
    <name type="scientific">Caloranaerobacter azorensis H53214</name>
    <dbReference type="NCBI Taxonomy" id="1156417"/>
    <lineage>
        <taxon>Bacteria</taxon>
        <taxon>Bacillati</taxon>
        <taxon>Bacillota</taxon>
        <taxon>Tissierellia</taxon>
        <taxon>Tissierellales</taxon>
        <taxon>Thermohalobacteraceae</taxon>
        <taxon>Caloranaerobacter</taxon>
    </lineage>
</organism>
<keyword evidence="4" id="KW-0762">Sugar transport</keyword>
<dbReference type="FunFam" id="3.40.930.10:FF:000009">
    <property type="entry name" value="PTS system, fructose specific IIABC component"/>
    <property type="match status" value="1"/>
</dbReference>
<keyword evidence="2" id="KW-0813">Transport</keyword>
<comment type="subcellular location">
    <subcellularLocation>
        <location evidence="1">Cytoplasm</location>
    </subcellularLocation>
</comment>
<evidence type="ECO:0000256" key="4">
    <source>
        <dbReference type="ARBA" id="ARBA00022597"/>
    </source>
</evidence>
<dbReference type="RefSeq" id="WP_035164671.1">
    <property type="nucleotide sequence ID" value="NZ_AZTB01000070.1"/>
</dbReference>
<comment type="caution">
    <text evidence="8">The sequence shown here is derived from an EMBL/GenBank/DDBJ whole genome shotgun (WGS) entry which is preliminary data.</text>
</comment>